<dbReference type="PANTHER" id="PTHR30329">
    <property type="entry name" value="STATOR ELEMENT OF FLAGELLAR MOTOR COMPLEX"/>
    <property type="match status" value="1"/>
</dbReference>
<keyword evidence="3" id="KW-0998">Cell outer membrane</keyword>
<feature type="compositionally biased region" description="Basic and acidic residues" evidence="5">
    <location>
        <begin position="494"/>
        <end position="511"/>
    </location>
</feature>
<keyword evidence="6" id="KW-0732">Signal</keyword>
<feature type="compositionally biased region" description="Basic and acidic residues" evidence="5">
    <location>
        <begin position="135"/>
        <end position="150"/>
    </location>
</feature>
<keyword evidence="2 4" id="KW-0472">Membrane</keyword>
<reference evidence="8" key="1">
    <citation type="submission" date="2020-08" db="EMBL/GenBank/DDBJ databases">
        <title>Winogradskyella ouciana sp. nov., isolated from the hadal seawater of the Mariana Trench.</title>
        <authorList>
            <person name="He X."/>
        </authorList>
    </citation>
    <scope>NUCLEOTIDE SEQUENCE [LARGE SCALE GENOMIC DNA]</scope>
    <source>
        <strain evidence="8">KCTC 52348</strain>
    </source>
</reference>
<dbReference type="SUPFAM" id="SSF103088">
    <property type="entry name" value="OmpA-like"/>
    <property type="match status" value="1"/>
</dbReference>
<dbReference type="InterPro" id="IPR036737">
    <property type="entry name" value="OmpA-like_sf"/>
</dbReference>
<evidence type="ECO:0000256" key="4">
    <source>
        <dbReference type="PROSITE-ProRule" id="PRU00473"/>
    </source>
</evidence>
<evidence type="ECO:0000313" key="8">
    <source>
        <dbReference type="EMBL" id="MBC2846499.1"/>
    </source>
</evidence>
<dbReference type="AlphaFoldDB" id="A0A842IWJ8"/>
<dbReference type="InterPro" id="IPR006665">
    <property type="entry name" value="OmpA-like"/>
</dbReference>
<dbReference type="EMBL" id="JACLCP010000005">
    <property type="protein sequence ID" value="MBC2846499.1"/>
    <property type="molecule type" value="Genomic_DNA"/>
</dbReference>
<evidence type="ECO:0000259" key="7">
    <source>
        <dbReference type="PROSITE" id="PS51123"/>
    </source>
</evidence>
<evidence type="ECO:0000313" key="9">
    <source>
        <dbReference type="Proteomes" id="UP000533900"/>
    </source>
</evidence>
<sequence length="524" mass="58944">MKYPTVLQKLLVTFCLTLFLTPNLDAQTKKLKRPKSRVGVASVDSFVQESFDLYDKVYKYDGYAAAGTPLEDEDIDVLEEALEEMSSLSESAPDILNDLDGVGVLKQGKSTLQINKAKKALKYSIKTAKELLLGQRERDKKDDDQEKDSESSESEDSTPKSDDKANDIDSSESDEPEEEIENVSDGLEVYSKYDFVPGDKLIFYDDFANDFIGDFPAKWNTNGSGEVVTLNKVTGRWFEFKQGYNTYFIPNLPRDLPENYTIEFDLVALGINKQTSSNADLEIRLESNNTFRTGDDFARIRMPFGQYSVFDFNVNNFINRESTINNSIQADIRKAVLNKPHISIAVNKERFRLWVNEKKIIDIPKLIGANTTIKALKFHMDGFKKEGKERLFISNLKVAEGGEDLRRKLMNDGKVSTNGILFDSGSSKIQPRSLGIVRQISQVLMQDESIKLNIIGHTDADGPDDTNLKLSKDRAAAVKDALVNIYNIPAERLTTDGKGEREPVGDNKTTDGKGQNRRVEFVKI</sequence>
<feature type="compositionally biased region" description="Basic and acidic residues" evidence="5">
    <location>
        <begin position="157"/>
        <end position="167"/>
    </location>
</feature>
<protein>
    <submittedName>
        <fullName evidence="8">OmpA family protein</fullName>
    </submittedName>
</protein>
<feature type="region of interest" description="Disordered" evidence="5">
    <location>
        <begin position="494"/>
        <end position="517"/>
    </location>
</feature>
<dbReference type="Proteomes" id="UP000533900">
    <property type="component" value="Unassembled WGS sequence"/>
</dbReference>
<dbReference type="RefSeq" id="WP_185790203.1">
    <property type="nucleotide sequence ID" value="NZ_JACLCP010000005.1"/>
</dbReference>
<evidence type="ECO:0000256" key="5">
    <source>
        <dbReference type="SAM" id="MobiDB-lite"/>
    </source>
</evidence>
<dbReference type="CDD" id="cd07185">
    <property type="entry name" value="OmpA_C-like"/>
    <property type="match status" value="1"/>
</dbReference>
<comment type="subcellular location">
    <subcellularLocation>
        <location evidence="1">Cell outer membrane</location>
    </subcellularLocation>
</comment>
<dbReference type="GO" id="GO:0009279">
    <property type="term" value="C:cell outer membrane"/>
    <property type="evidence" value="ECO:0007669"/>
    <property type="project" value="UniProtKB-SubCell"/>
</dbReference>
<feature type="chain" id="PRO_5032821830" evidence="6">
    <location>
        <begin position="27"/>
        <end position="524"/>
    </location>
</feature>
<evidence type="ECO:0000256" key="3">
    <source>
        <dbReference type="ARBA" id="ARBA00023237"/>
    </source>
</evidence>
<evidence type="ECO:0000256" key="2">
    <source>
        <dbReference type="ARBA" id="ARBA00023136"/>
    </source>
</evidence>
<feature type="domain" description="OmpA-like" evidence="7">
    <location>
        <begin position="409"/>
        <end position="524"/>
    </location>
</feature>
<proteinExistence type="predicted"/>
<comment type="caution">
    <text evidence="8">The sequence shown here is derived from an EMBL/GenBank/DDBJ whole genome shotgun (WGS) entry which is preliminary data.</text>
</comment>
<dbReference type="PANTHER" id="PTHR30329:SF21">
    <property type="entry name" value="LIPOPROTEIN YIAD-RELATED"/>
    <property type="match status" value="1"/>
</dbReference>
<accession>A0A842IWJ8</accession>
<evidence type="ECO:0000256" key="1">
    <source>
        <dbReference type="ARBA" id="ARBA00004442"/>
    </source>
</evidence>
<dbReference type="Gene3D" id="3.30.1330.60">
    <property type="entry name" value="OmpA-like domain"/>
    <property type="match status" value="1"/>
</dbReference>
<dbReference type="InterPro" id="IPR050330">
    <property type="entry name" value="Bact_OuterMem_StrucFunc"/>
</dbReference>
<dbReference type="PRINTS" id="PR01021">
    <property type="entry name" value="OMPADOMAIN"/>
</dbReference>
<keyword evidence="9" id="KW-1185">Reference proteome</keyword>
<name>A0A842IWJ8_9FLAO</name>
<feature type="region of interest" description="Disordered" evidence="5">
    <location>
        <begin position="134"/>
        <end position="183"/>
    </location>
</feature>
<organism evidence="8 9">
    <name type="scientific">Winogradskyella flava</name>
    <dbReference type="NCBI Taxonomy" id="1884876"/>
    <lineage>
        <taxon>Bacteria</taxon>
        <taxon>Pseudomonadati</taxon>
        <taxon>Bacteroidota</taxon>
        <taxon>Flavobacteriia</taxon>
        <taxon>Flavobacteriales</taxon>
        <taxon>Flavobacteriaceae</taxon>
        <taxon>Winogradskyella</taxon>
    </lineage>
</organism>
<feature type="compositionally biased region" description="Acidic residues" evidence="5">
    <location>
        <begin position="169"/>
        <end position="182"/>
    </location>
</feature>
<gene>
    <name evidence="8" type="ORF">H7F21_15440</name>
</gene>
<dbReference type="Pfam" id="PF00691">
    <property type="entry name" value="OmpA"/>
    <property type="match status" value="1"/>
</dbReference>
<feature type="signal peptide" evidence="6">
    <location>
        <begin position="1"/>
        <end position="26"/>
    </location>
</feature>
<dbReference type="PROSITE" id="PS51123">
    <property type="entry name" value="OMPA_2"/>
    <property type="match status" value="1"/>
</dbReference>
<dbReference type="InterPro" id="IPR006664">
    <property type="entry name" value="OMP_bac"/>
</dbReference>
<evidence type="ECO:0000256" key="6">
    <source>
        <dbReference type="SAM" id="SignalP"/>
    </source>
</evidence>